<sequence>MLPPLQPSLYMYAEVKIGWCLLKEVRRLRKEREGEEERMREGEQCSIFHLPESFIYTKTRSSSAFNYASRWNEGKQANETAPSDVPSPH</sequence>
<evidence type="ECO:0000313" key="2">
    <source>
        <dbReference type="Proteomes" id="UP000324222"/>
    </source>
</evidence>
<dbReference type="Proteomes" id="UP000324222">
    <property type="component" value="Unassembled WGS sequence"/>
</dbReference>
<gene>
    <name evidence="1" type="ORF">E2C01_087213</name>
</gene>
<dbReference type="EMBL" id="VSRR010090239">
    <property type="protein sequence ID" value="MPC92141.1"/>
    <property type="molecule type" value="Genomic_DNA"/>
</dbReference>
<proteinExistence type="predicted"/>
<organism evidence="1 2">
    <name type="scientific">Portunus trituberculatus</name>
    <name type="common">Swimming crab</name>
    <name type="synonym">Neptunus trituberculatus</name>
    <dbReference type="NCBI Taxonomy" id="210409"/>
    <lineage>
        <taxon>Eukaryota</taxon>
        <taxon>Metazoa</taxon>
        <taxon>Ecdysozoa</taxon>
        <taxon>Arthropoda</taxon>
        <taxon>Crustacea</taxon>
        <taxon>Multicrustacea</taxon>
        <taxon>Malacostraca</taxon>
        <taxon>Eumalacostraca</taxon>
        <taxon>Eucarida</taxon>
        <taxon>Decapoda</taxon>
        <taxon>Pleocyemata</taxon>
        <taxon>Brachyura</taxon>
        <taxon>Eubrachyura</taxon>
        <taxon>Portunoidea</taxon>
        <taxon>Portunidae</taxon>
        <taxon>Portuninae</taxon>
        <taxon>Portunus</taxon>
    </lineage>
</organism>
<dbReference type="AlphaFoldDB" id="A0A5B7J2R3"/>
<accession>A0A5B7J2R3</accession>
<protein>
    <submittedName>
        <fullName evidence="1">Uncharacterized protein</fullName>
    </submittedName>
</protein>
<name>A0A5B7J2R3_PORTR</name>
<evidence type="ECO:0000313" key="1">
    <source>
        <dbReference type="EMBL" id="MPC92141.1"/>
    </source>
</evidence>
<comment type="caution">
    <text evidence="1">The sequence shown here is derived from an EMBL/GenBank/DDBJ whole genome shotgun (WGS) entry which is preliminary data.</text>
</comment>
<reference evidence="1 2" key="1">
    <citation type="submission" date="2019-05" db="EMBL/GenBank/DDBJ databases">
        <title>Another draft genome of Portunus trituberculatus and its Hox gene families provides insights of decapod evolution.</title>
        <authorList>
            <person name="Jeong J.-H."/>
            <person name="Song I."/>
            <person name="Kim S."/>
            <person name="Choi T."/>
            <person name="Kim D."/>
            <person name="Ryu S."/>
            <person name="Kim W."/>
        </authorList>
    </citation>
    <scope>NUCLEOTIDE SEQUENCE [LARGE SCALE GENOMIC DNA]</scope>
    <source>
        <tissue evidence="1">Muscle</tissue>
    </source>
</reference>
<keyword evidence="2" id="KW-1185">Reference proteome</keyword>